<reference evidence="1" key="1">
    <citation type="submission" date="2022-02" db="EMBL/GenBank/DDBJ databases">
        <authorList>
            <person name="King R."/>
        </authorList>
    </citation>
    <scope>NUCLEOTIDE SEQUENCE</scope>
</reference>
<evidence type="ECO:0000313" key="1">
    <source>
        <dbReference type="EMBL" id="CAH1732307.1"/>
    </source>
</evidence>
<organism evidence="1 2">
    <name type="scientific">Aphis gossypii</name>
    <name type="common">Cotton aphid</name>
    <dbReference type="NCBI Taxonomy" id="80765"/>
    <lineage>
        <taxon>Eukaryota</taxon>
        <taxon>Metazoa</taxon>
        <taxon>Ecdysozoa</taxon>
        <taxon>Arthropoda</taxon>
        <taxon>Hexapoda</taxon>
        <taxon>Insecta</taxon>
        <taxon>Pterygota</taxon>
        <taxon>Neoptera</taxon>
        <taxon>Paraneoptera</taxon>
        <taxon>Hemiptera</taxon>
        <taxon>Sternorrhyncha</taxon>
        <taxon>Aphidomorpha</taxon>
        <taxon>Aphidoidea</taxon>
        <taxon>Aphididae</taxon>
        <taxon>Aphidini</taxon>
        <taxon>Aphis</taxon>
        <taxon>Aphis</taxon>
    </lineage>
</organism>
<evidence type="ECO:0000313" key="2">
    <source>
        <dbReference type="Proteomes" id="UP001154329"/>
    </source>
</evidence>
<dbReference type="OrthoDB" id="6573037at2759"/>
<accession>A0A9P0JA40</accession>
<dbReference type="EMBL" id="OU899036">
    <property type="protein sequence ID" value="CAH1732307.1"/>
    <property type="molecule type" value="Genomic_DNA"/>
</dbReference>
<protein>
    <submittedName>
        <fullName evidence="1">Uncharacterized protein</fullName>
    </submittedName>
</protein>
<keyword evidence="2" id="KW-1185">Reference proteome</keyword>
<name>A0A9P0JA40_APHGO</name>
<sequence length="163" mass="18313">MDTSNLPINHPCYCIDRKKLPGTFTDEANGKAITEFVALRSKSYAYNLSGVEKIKAKGVRGHVVKNHMSLADHKQCLFFNGTTVDSDTGRGIAIKQFELFKSTGHTPSTKQYTPFRVNISLRSFKHQMKSISTVKLALNRSDDKRIVLENQINTLAHGHYSLE</sequence>
<reference evidence="1" key="2">
    <citation type="submission" date="2022-10" db="EMBL/GenBank/DDBJ databases">
        <authorList>
            <consortium name="ENA_rothamsted_submissions"/>
            <consortium name="culmorum"/>
            <person name="King R."/>
        </authorList>
    </citation>
    <scope>NUCLEOTIDE SEQUENCE</scope>
</reference>
<dbReference type="Proteomes" id="UP001154329">
    <property type="component" value="Chromosome 3"/>
</dbReference>
<proteinExistence type="predicted"/>
<dbReference type="AlphaFoldDB" id="A0A9P0JA40"/>
<gene>
    <name evidence="1" type="ORF">APHIGO_LOCUS8828</name>
</gene>